<reference evidence="3 4" key="1">
    <citation type="submission" date="2018-03" db="EMBL/GenBank/DDBJ databases">
        <title>Genomic Encyclopedia of Archaeal and Bacterial Type Strains, Phase II (KMG-II): from individual species to whole genera.</title>
        <authorList>
            <person name="Goeker M."/>
        </authorList>
    </citation>
    <scope>NUCLEOTIDE SEQUENCE [LARGE SCALE GENOMIC DNA]</scope>
    <source>
        <strain evidence="3 4">DSM 44889</strain>
    </source>
</reference>
<dbReference type="RefSeq" id="WP_109773940.1">
    <property type="nucleotide sequence ID" value="NZ_QGDQ01000009.1"/>
</dbReference>
<feature type="region of interest" description="Disordered" evidence="1">
    <location>
        <begin position="100"/>
        <end position="130"/>
    </location>
</feature>
<dbReference type="PANTHER" id="PTHR30298:SF0">
    <property type="entry name" value="PROTEIN YBFL-RELATED"/>
    <property type="match status" value="1"/>
</dbReference>
<keyword evidence="4" id="KW-1185">Reference proteome</keyword>
<dbReference type="PANTHER" id="PTHR30298">
    <property type="entry name" value="H REPEAT-ASSOCIATED PREDICTED TRANSPOSASE"/>
    <property type="match status" value="1"/>
</dbReference>
<dbReference type="Pfam" id="PF01609">
    <property type="entry name" value="DDE_Tnp_1"/>
    <property type="match status" value="1"/>
</dbReference>
<evidence type="ECO:0000256" key="1">
    <source>
        <dbReference type="SAM" id="MobiDB-lite"/>
    </source>
</evidence>
<proteinExistence type="predicted"/>
<evidence type="ECO:0000313" key="3">
    <source>
        <dbReference type="EMBL" id="PWJ53924.1"/>
    </source>
</evidence>
<name>A0A316AAP3_9ACTN</name>
<dbReference type="OrthoDB" id="3867913at2"/>
<dbReference type="InterPro" id="IPR002559">
    <property type="entry name" value="Transposase_11"/>
</dbReference>
<feature type="compositionally biased region" description="Basic residues" evidence="1">
    <location>
        <begin position="292"/>
        <end position="304"/>
    </location>
</feature>
<dbReference type="GO" id="GO:0003677">
    <property type="term" value="F:DNA binding"/>
    <property type="evidence" value="ECO:0007669"/>
    <property type="project" value="InterPro"/>
</dbReference>
<gene>
    <name evidence="3" type="ORF">BXY45_1093</name>
</gene>
<sequence>MGGARSFAAIADAAEDAAEKLIDVIGLCHPRWGLPHRSTIRRVLIAAGAPALEAALRRWATRRMLAHAQARTAQLRRRPGTATEMAWATNAFALDGKVATGSAHPEPVEQPVGAADDQPSQEPAQEQEQAARTVRAAFVSVLHVDSGITITQSAIEGGDEVAAAQAALEDLAAAVDLRGCVITADARHTVRATATQILGYGAHYVFAVKANTPTLYDLLAEQPWVAIPPAPGQAGGGRERGHARKESRSIKVLGCTEEQLAELRKAIPGATQMLQMTRTRTTLADTPVPRPRTARKPKKGKGKAASKACKTSKTPKSTTPKKTKVREVVYYVTSMDHTTATPAALAAWIRGHWTIENRVHHVRDVTLGEDASRVRTGSGPQVMAAIRNTVISLARLFGRSNVARTTRRWCRREEEALAVLLAA</sequence>
<evidence type="ECO:0000313" key="4">
    <source>
        <dbReference type="Proteomes" id="UP000245469"/>
    </source>
</evidence>
<dbReference type="GO" id="GO:0006313">
    <property type="term" value="P:DNA transposition"/>
    <property type="evidence" value="ECO:0007669"/>
    <property type="project" value="InterPro"/>
</dbReference>
<feature type="compositionally biased region" description="Low complexity" evidence="1">
    <location>
        <begin position="118"/>
        <end position="130"/>
    </location>
</feature>
<feature type="domain" description="Transposase IS4-like" evidence="2">
    <location>
        <begin position="163"/>
        <end position="391"/>
    </location>
</feature>
<comment type="caution">
    <text evidence="3">The sequence shown here is derived from an EMBL/GenBank/DDBJ whole genome shotgun (WGS) entry which is preliminary data.</text>
</comment>
<protein>
    <submittedName>
        <fullName evidence="3">DDE family transposase</fullName>
    </submittedName>
</protein>
<dbReference type="AlphaFoldDB" id="A0A316AAP3"/>
<accession>A0A316AAP3</accession>
<organism evidence="3 4">
    <name type="scientific">Quadrisphaera granulorum</name>
    <dbReference type="NCBI Taxonomy" id="317664"/>
    <lineage>
        <taxon>Bacteria</taxon>
        <taxon>Bacillati</taxon>
        <taxon>Actinomycetota</taxon>
        <taxon>Actinomycetes</taxon>
        <taxon>Kineosporiales</taxon>
        <taxon>Kineosporiaceae</taxon>
        <taxon>Quadrisphaera</taxon>
    </lineage>
</organism>
<dbReference type="GO" id="GO:0004803">
    <property type="term" value="F:transposase activity"/>
    <property type="evidence" value="ECO:0007669"/>
    <property type="project" value="InterPro"/>
</dbReference>
<feature type="compositionally biased region" description="Low complexity" evidence="1">
    <location>
        <begin position="305"/>
        <end position="318"/>
    </location>
</feature>
<dbReference type="Proteomes" id="UP000245469">
    <property type="component" value="Unassembled WGS sequence"/>
</dbReference>
<evidence type="ECO:0000259" key="2">
    <source>
        <dbReference type="Pfam" id="PF01609"/>
    </source>
</evidence>
<dbReference type="InterPro" id="IPR051698">
    <property type="entry name" value="Transposase_11-like"/>
</dbReference>
<dbReference type="EMBL" id="QGDQ01000009">
    <property type="protein sequence ID" value="PWJ53924.1"/>
    <property type="molecule type" value="Genomic_DNA"/>
</dbReference>
<feature type="region of interest" description="Disordered" evidence="1">
    <location>
        <begin position="284"/>
        <end position="321"/>
    </location>
</feature>